<gene>
    <name evidence="1" type="ORF">LCAKO_1034</name>
</gene>
<reference evidence="1 2" key="1">
    <citation type="submission" date="2017-08" db="EMBL/GenBank/DDBJ databases">
        <title>Genome sequence, comparative genomics and functional analysis of the highly adhesive Lactobacillus paracasei Kobulty strain.</title>
        <authorList>
            <person name="Koryszewska-Baginska A."/>
            <person name="Grynberg M."/>
            <person name="Aleksandrzak-Piekarczyk T."/>
        </authorList>
    </citation>
    <scope>NUCLEOTIDE SEQUENCE [LARGE SCALE GENOMIC DNA]</scope>
    <source>
        <strain evidence="1 2">IBB3423</strain>
    </source>
</reference>
<sequence>MKYCPILNYGDSEINALSNTYKDIQKFKPQDQLLPILELPRKTKKESFDKKMKTQGSYLQKKIGANKVVIDFSDSYQNFVFEDIVKYVNDTYAILTDGSVNFIPMVHYDDKEELINALSILEPSEVWIRFTPHLFQSAVDKIIINGTIPELSKLFKNSKISYVADFYQDVADINRITDFLALLHPEHNNVILSLTSCPQNADMAVPESFTNVGPRTDLAIFKKELEIFPDLVFSDYTVRLKPEPTTEEKRQINLSNTYFKIFYSTDTSYFIGKSSMIKLINDGSAKVSSNDLCSLIVSSPNYDGSDYSSADKEIMEISKGKKEIKDHKTPIRIGINHHMVKTMHQL</sequence>
<evidence type="ECO:0008006" key="3">
    <source>
        <dbReference type="Google" id="ProtNLM"/>
    </source>
</evidence>
<protein>
    <recommendedName>
        <fullName evidence="3">Beta protein</fullName>
    </recommendedName>
</protein>
<dbReference type="EMBL" id="CP022954">
    <property type="protein sequence ID" value="QGV17568.1"/>
    <property type="molecule type" value="Genomic_DNA"/>
</dbReference>
<dbReference type="Proteomes" id="UP000423274">
    <property type="component" value="Chromosome"/>
</dbReference>
<organism evidence="1 2">
    <name type="scientific">Lacticaseibacillus paracasei subsp. paracasei</name>
    <dbReference type="NCBI Taxonomy" id="47714"/>
    <lineage>
        <taxon>Bacteria</taxon>
        <taxon>Bacillati</taxon>
        <taxon>Bacillota</taxon>
        <taxon>Bacilli</taxon>
        <taxon>Lactobacillales</taxon>
        <taxon>Lactobacillaceae</taxon>
        <taxon>Lacticaseibacillus</taxon>
    </lineage>
</organism>
<dbReference type="InterPro" id="IPR025683">
    <property type="entry name" value="Protein_beta"/>
</dbReference>
<accession>A0AAP9HFV0</accession>
<dbReference type="Pfam" id="PF14350">
    <property type="entry name" value="Beta_protein"/>
    <property type="match status" value="1"/>
</dbReference>
<proteinExistence type="predicted"/>
<dbReference type="RefSeq" id="WP_156656863.1">
    <property type="nucleotide sequence ID" value="NZ_CP022954.1"/>
</dbReference>
<dbReference type="AlphaFoldDB" id="A0AAP9HFV0"/>
<evidence type="ECO:0000313" key="1">
    <source>
        <dbReference type="EMBL" id="QGV17568.1"/>
    </source>
</evidence>
<name>A0AAP9HFV0_LACPA</name>
<evidence type="ECO:0000313" key="2">
    <source>
        <dbReference type="Proteomes" id="UP000423274"/>
    </source>
</evidence>